<sequence>MHRPLVITEDHALLDDLVRIAAAAGAQLDVAHVPA</sequence>
<protein>
    <submittedName>
        <fullName evidence="1">Chromosome partitioning protein</fullName>
    </submittedName>
</protein>
<dbReference type="AlphaFoldDB" id="A0A4R4WBN3"/>
<evidence type="ECO:0000313" key="2">
    <source>
        <dbReference type="Proteomes" id="UP000294543"/>
    </source>
</evidence>
<accession>A0A4R4WBN3</accession>
<gene>
    <name evidence="1" type="ORF">E1294_32235</name>
</gene>
<name>A0A4R4WBN3_9ACTN</name>
<keyword evidence="2" id="KW-1185">Reference proteome</keyword>
<dbReference type="Proteomes" id="UP000294543">
    <property type="component" value="Unassembled WGS sequence"/>
</dbReference>
<comment type="caution">
    <text evidence="1">The sequence shown here is derived from an EMBL/GenBank/DDBJ whole genome shotgun (WGS) entry which is preliminary data.</text>
</comment>
<reference evidence="1 2" key="1">
    <citation type="submission" date="2019-03" db="EMBL/GenBank/DDBJ databases">
        <title>Draft genome sequences of novel Actinobacteria.</title>
        <authorList>
            <person name="Sahin N."/>
            <person name="Ay H."/>
            <person name="Saygin H."/>
        </authorList>
    </citation>
    <scope>NUCLEOTIDE SEQUENCE [LARGE SCALE GENOMIC DNA]</scope>
    <source>
        <strain evidence="1 2">KC712</strain>
    </source>
</reference>
<proteinExistence type="predicted"/>
<evidence type="ECO:0000313" key="1">
    <source>
        <dbReference type="EMBL" id="TDD16212.1"/>
    </source>
</evidence>
<dbReference type="EMBL" id="SMKP01000110">
    <property type="protein sequence ID" value="TDD16212.1"/>
    <property type="molecule type" value="Genomic_DNA"/>
</dbReference>
<organism evidence="1 2">
    <name type="scientific">Nonomuraea diastatica</name>
    <dbReference type="NCBI Taxonomy" id="1848329"/>
    <lineage>
        <taxon>Bacteria</taxon>
        <taxon>Bacillati</taxon>
        <taxon>Actinomycetota</taxon>
        <taxon>Actinomycetes</taxon>
        <taxon>Streptosporangiales</taxon>
        <taxon>Streptosporangiaceae</taxon>
        <taxon>Nonomuraea</taxon>
    </lineage>
</organism>
<feature type="non-terminal residue" evidence="1">
    <location>
        <position position="35"/>
    </location>
</feature>